<evidence type="ECO:0000313" key="2">
    <source>
        <dbReference type="Proteomes" id="UP000485058"/>
    </source>
</evidence>
<name>A0A699ZP39_HAELA</name>
<proteinExistence type="predicted"/>
<keyword evidence="2" id="KW-1185">Reference proteome</keyword>
<accession>A0A699ZP39</accession>
<sequence length="173" mass="17500">MTLEAARAASRAAASLTLGLSGSGACSCQIIRLVGPSPCHDFQNRVPGTSSKLPFDVAVNEAVCSFVCTVCSRTVLMVRVAPDTLARYHAAPLANKPAVASLSIFGKVSVPVSLVVAVCSAAVIAAVVAGAVCGTHGCSARSNQGTFEALSQPPLPSLIPPLLPYPPLPPSPP</sequence>
<dbReference type="Proteomes" id="UP000485058">
    <property type="component" value="Unassembled WGS sequence"/>
</dbReference>
<reference evidence="1 2" key="1">
    <citation type="submission" date="2020-02" db="EMBL/GenBank/DDBJ databases">
        <title>Draft genome sequence of Haematococcus lacustris strain NIES-144.</title>
        <authorList>
            <person name="Morimoto D."/>
            <person name="Nakagawa S."/>
            <person name="Yoshida T."/>
            <person name="Sawayama S."/>
        </authorList>
    </citation>
    <scope>NUCLEOTIDE SEQUENCE [LARGE SCALE GENOMIC DNA]</scope>
    <source>
        <strain evidence="1 2">NIES-144</strain>
    </source>
</reference>
<protein>
    <submittedName>
        <fullName evidence="1">Uncharacterized protein</fullName>
    </submittedName>
</protein>
<gene>
    <name evidence="1" type="ORF">HaLaN_18700</name>
</gene>
<organism evidence="1 2">
    <name type="scientific">Haematococcus lacustris</name>
    <name type="common">Green alga</name>
    <name type="synonym">Haematococcus pluvialis</name>
    <dbReference type="NCBI Taxonomy" id="44745"/>
    <lineage>
        <taxon>Eukaryota</taxon>
        <taxon>Viridiplantae</taxon>
        <taxon>Chlorophyta</taxon>
        <taxon>core chlorophytes</taxon>
        <taxon>Chlorophyceae</taxon>
        <taxon>CS clade</taxon>
        <taxon>Chlamydomonadales</taxon>
        <taxon>Haematococcaceae</taxon>
        <taxon>Haematococcus</taxon>
    </lineage>
</organism>
<evidence type="ECO:0000313" key="1">
    <source>
        <dbReference type="EMBL" id="GFH21399.1"/>
    </source>
</evidence>
<feature type="non-terminal residue" evidence="1">
    <location>
        <position position="173"/>
    </location>
</feature>
<dbReference type="AlphaFoldDB" id="A0A699ZP39"/>
<dbReference type="EMBL" id="BLLF01001821">
    <property type="protein sequence ID" value="GFH21399.1"/>
    <property type="molecule type" value="Genomic_DNA"/>
</dbReference>
<feature type="non-terminal residue" evidence="1">
    <location>
        <position position="1"/>
    </location>
</feature>
<comment type="caution">
    <text evidence="1">The sequence shown here is derived from an EMBL/GenBank/DDBJ whole genome shotgun (WGS) entry which is preliminary data.</text>
</comment>
<dbReference type="PROSITE" id="PS51257">
    <property type="entry name" value="PROKAR_LIPOPROTEIN"/>
    <property type="match status" value="1"/>
</dbReference>